<evidence type="ECO:0000313" key="7">
    <source>
        <dbReference type="EMBL" id="UQX87569.1"/>
    </source>
</evidence>
<evidence type="ECO:0000256" key="1">
    <source>
        <dbReference type="ARBA" id="ARBA00004651"/>
    </source>
</evidence>
<feature type="domain" description="Major facilitator superfamily (MFS) profile" evidence="6">
    <location>
        <begin position="24"/>
        <end position="426"/>
    </location>
</feature>
<reference evidence="7" key="1">
    <citation type="journal article" date="2018" name="Int. J. Syst. Evol. Microbiol.">
        <title>Jatrophihabitans telluris sp. nov., isolated from sediment soil of lava forest wetlands and the emended description of the genus Jatrophihabitans.</title>
        <authorList>
            <person name="Lee K.C."/>
            <person name="Suh M.K."/>
            <person name="Eom M.K."/>
            <person name="Kim K.K."/>
            <person name="Kim J.S."/>
            <person name="Kim D.S."/>
            <person name="Ko S.H."/>
            <person name="Shin Y.K."/>
            <person name="Lee J.S."/>
        </authorList>
    </citation>
    <scope>NUCLEOTIDE SEQUENCE</scope>
    <source>
        <strain evidence="7">N237</strain>
    </source>
</reference>
<keyword evidence="8" id="KW-1185">Reference proteome</keyword>
<keyword evidence="3 5" id="KW-1133">Transmembrane helix</keyword>
<dbReference type="PANTHER" id="PTHR11360">
    <property type="entry name" value="MONOCARBOXYLATE TRANSPORTER"/>
    <property type="match status" value="1"/>
</dbReference>
<dbReference type="SUPFAM" id="SSF103473">
    <property type="entry name" value="MFS general substrate transporter"/>
    <property type="match status" value="1"/>
</dbReference>
<feature type="transmembrane region" description="Helical" evidence="5">
    <location>
        <begin position="21"/>
        <end position="38"/>
    </location>
</feature>
<dbReference type="InterPro" id="IPR020846">
    <property type="entry name" value="MFS_dom"/>
</dbReference>
<dbReference type="EMBL" id="CP097332">
    <property type="protein sequence ID" value="UQX87569.1"/>
    <property type="molecule type" value="Genomic_DNA"/>
</dbReference>
<feature type="transmembrane region" description="Helical" evidence="5">
    <location>
        <begin position="58"/>
        <end position="78"/>
    </location>
</feature>
<feature type="transmembrane region" description="Helical" evidence="5">
    <location>
        <begin position="337"/>
        <end position="359"/>
    </location>
</feature>
<dbReference type="Proteomes" id="UP001056336">
    <property type="component" value="Chromosome"/>
</dbReference>
<dbReference type="PROSITE" id="PS50850">
    <property type="entry name" value="MFS"/>
    <property type="match status" value="1"/>
</dbReference>
<feature type="transmembrane region" description="Helical" evidence="5">
    <location>
        <begin position="371"/>
        <end position="390"/>
    </location>
</feature>
<name>A0ABY4QWA4_9ACTN</name>
<dbReference type="RefSeq" id="WP_249770217.1">
    <property type="nucleotide sequence ID" value="NZ_CP097332.1"/>
</dbReference>
<accession>A0ABY4QWA4</accession>
<feature type="transmembrane region" description="Helical" evidence="5">
    <location>
        <begin position="114"/>
        <end position="136"/>
    </location>
</feature>
<evidence type="ECO:0000256" key="4">
    <source>
        <dbReference type="ARBA" id="ARBA00023136"/>
    </source>
</evidence>
<dbReference type="InterPro" id="IPR011701">
    <property type="entry name" value="MFS"/>
</dbReference>
<comment type="subcellular location">
    <subcellularLocation>
        <location evidence="1">Cell membrane</location>
        <topology evidence="1">Multi-pass membrane protein</topology>
    </subcellularLocation>
</comment>
<evidence type="ECO:0000259" key="6">
    <source>
        <dbReference type="PROSITE" id="PS50850"/>
    </source>
</evidence>
<proteinExistence type="predicted"/>
<dbReference type="CDD" id="cd17355">
    <property type="entry name" value="MFS_YcxA_like"/>
    <property type="match status" value="1"/>
</dbReference>
<feature type="transmembrane region" description="Helical" evidence="5">
    <location>
        <begin position="312"/>
        <end position="331"/>
    </location>
</feature>
<feature type="transmembrane region" description="Helical" evidence="5">
    <location>
        <begin position="279"/>
        <end position="300"/>
    </location>
</feature>
<reference evidence="7" key="2">
    <citation type="submission" date="2022-05" db="EMBL/GenBank/DDBJ databases">
        <authorList>
            <person name="Kim J.-S."/>
            <person name="Lee K."/>
            <person name="Suh M."/>
            <person name="Eom M."/>
            <person name="Kim J.-S."/>
            <person name="Kim D.-S."/>
            <person name="Ko S.-H."/>
            <person name="Shin Y."/>
            <person name="Lee J.-S."/>
        </authorList>
    </citation>
    <scope>NUCLEOTIDE SEQUENCE</scope>
    <source>
        <strain evidence="7">N237</strain>
    </source>
</reference>
<evidence type="ECO:0000256" key="2">
    <source>
        <dbReference type="ARBA" id="ARBA00022692"/>
    </source>
</evidence>
<evidence type="ECO:0000256" key="3">
    <source>
        <dbReference type="ARBA" id="ARBA00022989"/>
    </source>
</evidence>
<protein>
    <submittedName>
        <fullName evidence="7">MFS transporter</fullName>
    </submittedName>
</protein>
<keyword evidence="2 5" id="KW-0812">Transmembrane</keyword>
<dbReference type="Pfam" id="PF07690">
    <property type="entry name" value="MFS_1"/>
    <property type="match status" value="1"/>
</dbReference>
<feature type="transmembrane region" description="Helical" evidence="5">
    <location>
        <begin position="148"/>
        <end position="173"/>
    </location>
</feature>
<feature type="transmembrane region" description="Helical" evidence="5">
    <location>
        <begin position="179"/>
        <end position="200"/>
    </location>
</feature>
<feature type="transmembrane region" description="Helical" evidence="5">
    <location>
        <begin position="402"/>
        <end position="421"/>
    </location>
</feature>
<gene>
    <name evidence="7" type="ORF">M6D93_14845</name>
</gene>
<feature type="transmembrane region" description="Helical" evidence="5">
    <location>
        <begin position="90"/>
        <end position="108"/>
    </location>
</feature>
<sequence length="455" mass="48585">MTSVQQSNSPSSRTRRRLHRAWWVAGITFLALIASAAFRSSTGVLIEPLENEFGWSRSITSFAITVNLVIYGLTAPFAAALMQKFGIRRIVALSLTLVTLGCLATIVMRDSWQLVLAWGFAIGIGTGSMALVFGAIIANRWFVTRRGLVTGIFSAASSTGQLVFLPLMAALIASHGWRTAVAVVAGFSLLLVPLVLWLLADSPADVGEIPYGAEPGYVSPDVIPQRPARLAISTLVSSSRSWTFWVLMVTFFICGWSTNGLIGSHFIPAAHDHGMPATTAANLLALIGIFDIVGTIGSGWLTDRVDPRNLLVAYYGLRGLSLLIVPTVLGSSVDPPLFLFIVFYGLDWVATVPPTVALCREHFGLQRSGVVFGWVYASHMVGAGIAASFAGTVRAHTGDYRIAWLTAGALCVLAALLFFTVRGRGEYFAPTEISVVSSPGGKHEPDLAAEEGASL</sequence>
<keyword evidence="4 5" id="KW-0472">Membrane</keyword>
<evidence type="ECO:0000313" key="8">
    <source>
        <dbReference type="Proteomes" id="UP001056336"/>
    </source>
</evidence>
<evidence type="ECO:0000256" key="5">
    <source>
        <dbReference type="SAM" id="Phobius"/>
    </source>
</evidence>
<dbReference type="PANTHER" id="PTHR11360:SF284">
    <property type="entry name" value="EG:103B4.3 PROTEIN-RELATED"/>
    <property type="match status" value="1"/>
</dbReference>
<organism evidence="7 8">
    <name type="scientific">Jatrophihabitans telluris</name>
    <dbReference type="NCBI Taxonomy" id="2038343"/>
    <lineage>
        <taxon>Bacteria</taxon>
        <taxon>Bacillati</taxon>
        <taxon>Actinomycetota</taxon>
        <taxon>Actinomycetes</taxon>
        <taxon>Jatrophihabitantales</taxon>
        <taxon>Jatrophihabitantaceae</taxon>
        <taxon>Jatrophihabitans</taxon>
    </lineage>
</organism>
<dbReference type="InterPro" id="IPR050327">
    <property type="entry name" value="Proton-linked_MCT"/>
</dbReference>
<dbReference type="Gene3D" id="1.20.1250.20">
    <property type="entry name" value="MFS general substrate transporter like domains"/>
    <property type="match status" value="2"/>
</dbReference>
<feature type="transmembrane region" description="Helical" evidence="5">
    <location>
        <begin position="242"/>
        <end position="267"/>
    </location>
</feature>
<dbReference type="InterPro" id="IPR036259">
    <property type="entry name" value="MFS_trans_sf"/>
</dbReference>